<evidence type="ECO:0000256" key="2">
    <source>
        <dbReference type="ARBA" id="ARBA00022670"/>
    </source>
</evidence>
<dbReference type="GO" id="GO:0005829">
    <property type="term" value="C:cytosol"/>
    <property type="evidence" value="ECO:0007669"/>
    <property type="project" value="TreeGrafter"/>
</dbReference>
<evidence type="ECO:0000313" key="12">
    <source>
        <dbReference type="EMBL" id="KAI3406935.2"/>
    </source>
</evidence>
<dbReference type="GO" id="GO:0004222">
    <property type="term" value="F:metalloendopeptidase activity"/>
    <property type="evidence" value="ECO:0007669"/>
    <property type="project" value="TreeGrafter"/>
</dbReference>
<name>A0AAI9T1S7_9ASCO</name>
<dbReference type="InterPro" id="IPR007863">
    <property type="entry name" value="Peptidase_M16_C"/>
</dbReference>
<proteinExistence type="inferred from homology"/>
<evidence type="ECO:0000256" key="4">
    <source>
        <dbReference type="ARBA" id="ARBA00022801"/>
    </source>
</evidence>
<feature type="region of interest" description="Disordered" evidence="7">
    <location>
        <begin position="1025"/>
        <end position="1047"/>
    </location>
</feature>
<dbReference type="GO" id="GO:0043171">
    <property type="term" value="P:peptide catabolic process"/>
    <property type="evidence" value="ECO:0007669"/>
    <property type="project" value="TreeGrafter"/>
</dbReference>
<gene>
    <name evidence="12" type="ORF">KGF56_000227</name>
</gene>
<evidence type="ECO:0000256" key="7">
    <source>
        <dbReference type="SAM" id="MobiDB-lite"/>
    </source>
</evidence>
<dbReference type="Pfam" id="PF16187">
    <property type="entry name" value="Peptidase_M16_M"/>
    <property type="match status" value="1"/>
</dbReference>
<keyword evidence="6" id="KW-0482">Metalloprotease</keyword>
<dbReference type="InterPro" id="IPR054734">
    <property type="entry name" value="PqqF-like_C_4"/>
</dbReference>
<dbReference type="GO" id="GO:0005739">
    <property type="term" value="C:mitochondrion"/>
    <property type="evidence" value="ECO:0007669"/>
    <property type="project" value="TreeGrafter"/>
</dbReference>
<feature type="compositionally biased region" description="Low complexity" evidence="7">
    <location>
        <begin position="259"/>
        <end position="275"/>
    </location>
</feature>
<evidence type="ECO:0000259" key="8">
    <source>
        <dbReference type="Pfam" id="PF00675"/>
    </source>
</evidence>
<dbReference type="AlphaFoldDB" id="A0AAI9T1S7"/>
<keyword evidence="4" id="KW-0378">Hydrolase</keyword>
<dbReference type="PANTHER" id="PTHR43690">
    <property type="entry name" value="NARDILYSIN"/>
    <property type="match status" value="1"/>
</dbReference>
<dbReference type="RefSeq" id="XP_049182680.1">
    <property type="nucleotide sequence ID" value="XM_049323463.1"/>
</dbReference>
<organism evidence="12 13">
    <name type="scientific">Candida oxycetoniae</name>
    <dbReference type="NCBI Taxonomy" id="497107"/>
    <lineage>
        <taxon>Eukaryota</taxon>
        <taxon>Fungi</taxon>
        <taxon>Dikarya</taxon>
        <taxon>Ascomycota</taxon>
        <taxon>Saccharomycotina</taxon>
        <taxon>Pichiomycetes</taxon>
        <taxon>Debaryomycetaceae</taxon>
        <taxon>Candida/Lodderomyces clade</taxon>
        <taxon>Candida</taxon>
    </lineage>
</organism>
<dbReference type="GO" id="GO:0046872">
    <property type="term" value="F:metal ion binding"/>
    <property type="evidence" value="ECO:0007669"/>
    <property type="project" value="UniProtKB-KW"/>
</dbReference>
<feature type="domain" description="Peptidase M16 middle/third" evidence="10">
    <location>
        <begin position="568"/>
        <end position="733"/>
    </location>
</feature>
<sequence length="1064" mass="122495">MYFFSAIELQTSFKKPLCDLQKSIKYIKLNNGLKTLLISDPQAPTFAASVCVGSGSHSDPDELPGLAHFCEHVMFLGTDEYPSPNEFWSKLNIMAGSSNAYTMANQTCFYFEVPLTDTSIEGEFGLTYLIKIFSSFFKSLSFNERLMNLEVNSVDEEHWGNITNNEKILYHGMRLLSNEQHPFHRFATGNKQTLSSKKVRSEMLRYFNENYVSENMVLVLKSSLSLNQLQKMAIANFTSIPSERRIMRHSMKSHKKDSLSIGSRSSSSRTSSKSLRSSELLSTEFGFGNEIFPQESANQTLWIRQQGQRKARFIFPIYCFQDTFFENVWCSLLGDESLNSLFYFLKYNLQIIESMYVFTQSLSYGNKVLLIDVDYRKKFSSNLFINIIANFIEQLLNKDEDYIERMLCEYSRVFKFQAYFNSPNSSAAEEVCNYSQSIQSGGGGGGGGVADVDDLLIGDSFKYSKGGAQLFLTKTSEIFNTSNIHTIFLADDDDYYTLDLGRKIPQSAFCKDPFYNFEYVIFESTSASVTMIFPLYSFLLDNKYVNYTSQELDAMIKDSVTAVKAYPEFTQDTTPKLIDYSEHNEIWHSKTNTAKITVSFSISLSNYQDITRSSVAMEIIAEHIGRILNTEFYHGEFAFFSWGIFANYLFRPSLTFEVSGLEAGFGEFLSDFVKRVKELISRFNPNYKEFSRCVFEVRRSYDNLQNGDINKKMIAGSTMFLEEGVVDIEERFEALELITKDDTKDICNEINIGCKRSFIFISSMSEANAMKISQTINSITSHQRIYLQRNIFERRPASILLKPGRNDVVTMSDNNEDNNAVYYYIQMCQRIDKYTTAVVEFLAYLLSQDSSYMLRTKRQIGYVAFSGVRINKQTLGLYILLNSKSYSSSQIIAEIENMLMEWEERIVHMSQEDLSDHILSYTKSREKQENENSAIPSNISIITNPNKHSHNRVENKVHQVYWECILTNNHDDFSLDKKLQLQYLREWDLDIIVGFMKRHISVKSRSRAVLTISIISEKKAMMMMMKKQKKKKKKKNNNNNNVPAPKYSNKMSCLITKLQTLALD</sequence>
<evidence type="ECO:0000256" key="1">
    <source>
        <dbReference type="ARBA" id="ARBA00007261"/>
    </source>
</evidence>
<dbReference type="Proteomes" id="UP001202479">
    <property type="component" value="Unassembled WGS sequence"/>
</dbReference>
<keyword evidence="13" id="KW-1185">Reference proteome</keyword>
<feature type="region of interest" description="Disordered" evidence="7">
    <location>
        <begin position="251"/>
        <end position="275"/>
    </location>
</feature>
<feature type="domain" description="Peptidase M16 N-terminal" evidence="8">
    <location>
        <begin position="35"/>
        <end position="158"/>
    </location>
</feature>
<reference evidence="12" key="1">
    <citation type="journal article" date="2022" name="DNA Res.">
        <title>Genome analysis of five recently described species of the CUG-Ser clade uncovers Candida theae as a new hybrid lineage with pathogenic potential in the Candida parapsilosis species complex.</title>
        <authorList>
            <person name="Mixao V."/>
            <person name="Del Olmo V."/>
            <person name="Hegedusova E."/>
            <person name="Saus E."/>
            <person name="Pryszcz L."/>
            <person name="Cillingova A."/>
            <person name="Nosek J."/>
            <person name="Gabaldon T."/>
        </authorList>
    </citation>
    <scope>NUCLEOTIDE SEQUENCE</scope>
    <source>
        <strain evidence="12">CBS 10844</strain>
    </source>
</reference>
<dbReference type="InterPro" id="IPR011765">
    <property type="entry name" value="Pept_M16_N"/>
</dbReference>
<evidence type="ECO:0000259" key="10">
    <source>
        <dbReference type="Pfam" id="PF16187"/>
    </source>
</evidence>
<evidence type="ECO:0000259" key="9">
    <source>
        <dbReference type="Pfam" id="PF05193"/>
    </source>
</evidence>
<dbReference type="PANTHER" id="PTHR43690:SF18">
    <property type="entry name" value="INSULIN-DEGRADING ENZYME-RELATED"/>
    <property type="match status" value="1"/>
</dbReference>
<feature type="compositionally biased region" description="Basic residues" evidence="7">
    <location>
        <begin position="1026"/>
        <end position="1036"/>
    </location>
</feature>
<dbReference type="SUPFAM" id="SSF63411">
    <property type="entry name" value="LuxS/MPP-like metallohydrolase"/>
    <property type="match status" value="4"/>
</dbReference>
<keyword evidence="5" id="KW-0862">Zinc</keyword>
<dbReference type="Gene3D" id="3.30.830.10">
    <property type="entry name" value="Metalloenzyme, LuxS/M16 peptidase-like"/>
    <property type="match status" value="4"/>
</dbReference>
<dbReference type="Pfam" id="PF00675">
    <property type="entry name" value="Peptidase_M16"/>
    <property type="match status" value="1"/>
</dbReference>
<protein>
    <submittedName>
        <fullName evidence="12">AXL1</fullName>
    </submittedName>
</protein>
<feature type="domain" description="Coenzyme PQQ synthesis protein F-like C-terminal lobe" evidence="11">
    <location>
        <begin position="843"/>
        <end position="931"/>
    </location>
</feature>
<dbReference type="GO" id="GO:0051603">
    <property type="term" value="P:proteolysis involved in protein catabolic process"/>
    <property type="evidence" value="ECO:0007669"/>
    <property type="project" value="TreeGrafter"/>
</dbReference>
<keyword evidence="3" id="KW-0479">Metal-binding</keyword>
<keyword evidence="2" id="KW-0645">Protease</keyword>
<comment type="caution">
    <text evidence="12">The sequence shown here is derived from an EMBL/GenBank/DDBJ whole genome shotgun (WGS) entry which is preliminary data.</text>
</comment>
<dbReference type="EMBL" id="JAHUZD010000019">
    <property type="protein sequence ID" value="KAI3406935.2"/>
    <property type="molecule type" value="Genomic_DNA"/>
</dbReference>
<dbReference type="Pfam" id="PF22456">
    <property type="entry name" value="PqqF-like_C_4"/>
    <property type="match status" value="1"/>
</dbReference>
<dbReference type="InterPro" id="IPR050626">
    <property type="entry name" value="Peptidase_M16"/>
</dbReference>
<dbReference type="InterPro" id="IPR032632">
    <property type="entry name" value="Peptidase_M16_M"/>
</dbReference>
<feature type="domain" description="Peptidase M16 C-terminal" evidence="9">
    <location>
        <begin position="200"/>
        <end position="405"/>
    </location>
</feature>
<evidence type="ECO:0000256" key="6">
    <source>
        <dbReference type="ARBA" id="ARBA00023049"/>
    </source>
</evidence>
<evidence type="ECO:0000259" key="11">
    <source>
        <dbReference type="Pfam" id="PF22456"/>
    </source>
</evidence>
<evidence type="ECO:0000256" key="3">
    <source>
        <dbReference type="ARBA" id="ARBA00022723"/>
    </source>
</evidence>
<evidence type="ECO:0000256" key="5">
    <source>
        <dbReference type="ARBA" id="ARBA00022833"/>
    </source>
</evidence>
<dbReference type="Pfam" id="PF05193">
    <property type="entry name" value="Peptidase_M16_C"/>
    <property type="match status" value="1"/>
</dbReference>
<accession>A0AAI9T1S7</accession>
<comment type="similarity">
    <text evidence="1">Belongs to the peptidase M16 family.</text>
</comment>
<dbReference type="GeneID" id="73377844"/>
<evidence type="ECO:0000313" key="13">
    <source>
        <dbReference type="Proteomes" id="UP001202479"/>
    </source>
</evidence>
<dbReference type="InterPro" id="IPR011249">
    <property type="entry name" value="Metalloenz_LuxS/M16"/>
</dbReference>